<comment type="caution">
    <text evidence="2">The sequence shown here is derived from an EMBL/GenBank/DDBJ whole genome shotgun (WGS) entry which is preliminary data.</text>
</comment>
<evidence type="ECO:0000313" key="3">
    <source>
        <dbReference type="Proteomes" id="UP001479290"/>
    </source>
</evidence>
<evidence type="ECO:0000259" key="1">
    <source>
        <dbReference type="Pfam" id="PF18717"/>
    </source>
</evidence>
<dbReference type="InterPro" id="IPR040648">
    <property type="entry name" value="HMGXB3_CxC4"/>
</dbReference>
<evidence type="ECO:0000313" key="2">
    <source>
        <dbReference type="EMBL" id="KAK9973210.1"/>
    </source>
</evidence>
<name>A0AAW2AKN7_CULAL</name>
<dbReference type="InterPro" id="IPR038765">
    <property type="entry name" value="Papain-like_cys_pep_sf"/>
</dbReference>
<dbReference type="Pfam" id="PF18717">
    <property type="entry name" value="CxC4"/>
    <property type="match status" value="1"/>
</dbReference>
<dbReference type="InterPro" id="IPR039598">
    <property type="entry name" value="HMGXB3"/>
</dbReference>
<feature type="domain" description="HMG" evidence="1">
    <location>
        <begin position="80"/>
        <end position="195"/>
    </location>
</feature>
<dbReference type="AlphaFoldDB" id="A0AAW2AKN7"/>
<dbReference type="Proteomes" id="UP001479290">
    <property type="component" value="Unassembled WGS sequence"/>
</dbReference>
<organism evidence="2 3">
    <name type="scientific">Culter alburnus</name>
    <name type="common">Topmouth culter</name>
    <dbReference type="NCBI Taxonomy" id="194366"/>
    <lineage>
        <taxon>Eukaryota</taxon>
        <taxon>Metazoa</taxon>
        <taxon>Chordata</taxon>
        <taxon>Craniata</taxon>
        <taxon>Vertebrata</taxon>
        <taxon>Euteleostomi</taxon>
        <taxon>Actinopterygii</taxon>
        <taxon>Neopterygii</taxon>
        <taxon>Teleostei</taxon>
        <taxon>Ostariophysi</taxon>
        <taxon>Cypriniformes</taxon>
        <taxon>Xenocyprididae</taxon>
        <taxon>Xenocypridinae</taxon>
        <taxon>Culter</taxon>
    </lineage>
</organism>
<gene>
    <name evidence="2" type="ORF">ABG768_023951</name>
</gene>
<dbReference type="PANTHER" id="PTHR17609:SF3">
    <property type="entry name" value="SAP DOMAIN-CONTAINING PROTEIN"/>
    <property type="match status" value="1"/>
</dbReference>
<dbReference type="SUPFAM" id="SSF54001">
    <property type="entry name" value="Cysteine proteinases"/>
    <property type="match status" value="1"/>
</dbReference>
<keyword evidence="3" id="KW-1185">Reference proteome</keyword>
<accession>A0AAW2AKN7</accession>
<dbReference type="EMBL" id="JAWDJR010000006">
    <property type="protein sequence ID" value="KAK9973210.1"/>
    <property type="molecule type" value="Genomic_DNA"/>
</dbReference>
<sequence length="823" mass="93232">MRSCVHRYLSMWWLFQEKPHLLSCQTDPNAGDSDVDERVRDVAETEVAALASAEIQDWTDYLWRKKRVPEDLPENLSTKERQIPDLFEPLESNCPYCPGPTPPALGERVLITRHGTVYGVSLVTRGVPVYVKNCLVCRRPVRFQEYQSGFHNYENRTFLTIPLCSLLTSGLANHIALGRFLKTMEDHANITVPHNLIRKAFYHFSALREYSYSYSCVRCGHSPPILIADGNWKIAFDLPAHLFRWPNLDNISQEDTEVNVRTRWETIEQKMIASGFCDGNSLANPYACPLTYTAFTPWLGNCSRISDIVPKTEVFKGLSQKNRAFTSSCGLEMDEDTILQVLESKTPKRDDLVKACNALGVSHVGSTTDLINRLEELLLYKDLYPKMFIKLQKAGGGVLHMTCTHSVVYYQSALWWQESARDHGDALLSFKHPPTVFVSDIAGRVARHVNNRTNQRFFQPYDGRLCANTPEHIQAAAEKRLEVRFPWVTNVGFSSRTVSGNETANSSDRFSLLHPVTGTNARFSLYDRFHQKNQRRQEEILRSLKLAPHLAALVNSSVAEQLNRELSSSKYSLCQMKDEHYMFSLRLYFHLHVTRAARLCPAINAKYTQTLKMRAKQSVHIGLHGKLTFRSEGSTTAVPEVSTSSREPDTDCWGWTDIRARKEIPDFQLQNQPNPLLDHVLDETQSPEEIIGAVGTTVLKRLDLMSLGLNQEVEATVVNCCLSQLTIISAQKVIQVSLTNLAKNVHAVNSYVVATWQPPLNCDPFLSLPVDASSKDCIIFPLCKSSHWTLCVLLPKLKRIHILDSTDPRIIIHMAVHACLLLR</sequence>
<dbReference type="PANTHER" id="PTHR17609">
    <property type="entry name" value="HMG DOMAIN-CONTAINING PROTEIN 3"/>
    <property type="match status" value="1"/>
</dbReference>
<proteinExistence type="predicted"/>
<dbReference type="Gene3D" id="3.40.395.10">
    <property type="entry name" value="Adenoviral Proteinase, Chain A"/>
    <property type="match status" value="1"/>
</dbReference>
<reference evidence="2 3" key="1">
    <citation type="submission" date="2024-05" db="EMBL/GenBank/DDBJ databases">
        <title>A high-quality chromosomal-level genome assembly of Topmouth culter (Culter alburnus).</title>
        <authorList>
            <person name="Zhao H."/>
        </authorList>
    </citation>
    <scope>NUCLEOTIDE SEQUENCE [LARGE SCALE GENOMIC DNA]</scope>
    <source>
        <strain evidence="2">CATC2023</strain>
        <tissue evidence="2">Muscle</tissue>
    </source>
</reference>
<protein>
    <recommendedName>
        <fullName evidence="1">HMG domain-containing protein</fullName>
    </recommendedName>
</protein>